<proteinExistence type="inferred from homology"/>
<dbReference type="EMBL" id="NKXS01003576">
    <property type="protein sequence ID" value="PIN09236.1"/>
    <property type="molecule type" value="Genomic_DNA"/>
</dbReference>
<dbReference type="PANTHER" id="PTHR31087">
    <property type="match status" value="1"/>
</dbReference>
<comment type="caution">
    <text evidence="2">The sequence shown here is derived from an EMBL/GenBank/DDBJ whole genome shotgun (WGS) entry which is preliminary data.</text>
</comment>
<dbReference type="SUPFAM" id="SSF54518">
    <property type="entry name" value="Tubby C-terminal domain-like"/>
    <property type="match status" value="1"/>
</dbReference>
<evidence type="ECO:0008006" key="4">
    <source>
        <dbReference type="Google" id="ProtNLM"/>
    </source>
</evidence>
<organism evidence="2 3">
    <name type="scientific">Handroanthus impetiginosus</name>
    <dbReference type="NCBI Taxonomy" id="429701"/>
    <lineage>
        <taxon>Eukaryota</taxon>
        <taxon>Viridiplantae</taxon>
        <taxon>Streptophyta</taxon>
        <taxon>Embryophyta</taxon>
        <taxon>Tracheophyta</taxon>
        <taxon>Spermatophyta</taxon>
        <taxon>Magnoliopsida</taxon>
        <taxon>eudicotyledons</taxon>
        <taxon>Gunneridae</taxon>
        <taxon>Pentapetalae</taxon>
        <taxon>asterids</taxon>
        <taxon>lamiids</taxon>
        <taxon>Lamiales</taxon>
        <taxon>Bignoniaceae</taxon>
        <taxon>Crescentiina</taxon>
        <taxon>Tabebuia alliance</taxon>
        <taxon>Handroanthus</taxon>
    </lineage>
</organism>
<dbReference type="InterPro" id="IPR007612">
    <property type="entry name" value="LOR"/>
</dbReference>
<dbReference type="AlphaFoldDB" id="A0A2G9GVC7"/>
<protein>
    <recommendedName>
        <fullName evidence="4">Protein LURP-one-related 7</fullName>
    </recommendedName>
</protein>
<evidence type="ECO:0000256" key="1">
    <source>
        <dbReference type="ARBA" id="ARBA00005437"/>
    </source>
</evidence>
<keyword evidence="3" id="KW-1185">Reference proteome</keyword>
<gene>
    <name evidence="2" type="ORF">CDL12_18178</name>
</gene>
<dbReference type="Gene3D" id="2.40.160.200">
    <property type="entry name" value="LURP1-related"/>
    <property type="match status" value="1"/>
</dbReference>
<dbReference type="InterPro" id="IPR025659">
    <property type="entry name" value="Tubby-like_C"/>
</dbReference>
<evidence type="ECO:0000313" key="2">
    <source>
        <dbReference type="EMBL" id="PIN09236.1"/>
    </source>
</evidence>
<dbReference type="Proteomes" id="UP000231279">
    <property type="component" value="Unassembled WGS sequence"/>
</dbReference>
<dbReference type="STRING" id="429701.A0A2G9GVC7"/>
<dbReference type="PANTHER" id="PTHR31087:SF85">
    <property type="entry name" value="PROTEIN LURP-ONE-RELATED 7"/>
    <property type="match status" value="1"/>
</dbReference>
<dbReference type="OrthoDB" id="770293at2759"/>
<comment type="similarity">
    <text evidence="1">Belongs to the LOR family.</text>
</comment>
<name>A0A2G9GVC7_9LAMI</name>
<evidence type="ECO:0000313" key="3">
    <source>
        <dbReference type="Proteomes" id="UP000231279"/>
    </source>
</evidence>
<accession>A0A2G9GVC7</accession>
<dbReference type="InterPro" id="IPR038595">
    <property type="entry name" value="LOR_sf"/>
</dbReference>
<sequence>MAENFTNPFDELRSLPNFQIPLDLFVSKKSEGLGTRRFLRFTDSDGNLVYKVQKLSQNLAGDDAHCVKLLLDSSGNTLFSIKRVSKGSWRGFRGNGNEEKDLVFIVDRKLDESTRTEFKIILVSQNNEDSKTELLMTGCPFKRACTIYKGDSIVAQSSLMHKLGTGEIFVPRNRFRVTIFPGFDDHSLVVALIVIYFNGRKLWI</sequence>
<reference evidence="3" key="1">
    <citation type="journal article" date="2018" name="Gigascience">
        <title>Genome assembly of the Pink Ipe (Handroanthus impetiginosus, Bignoniaceae), a highly valued, ecologically keystone Neotropical timber forest tree.</title>
        <authorList>
            <person name="Silva-Junior O.B."/>
            <person name="Grattapaglia D."/>
            <person name="Novaes E."/>
            <person name="Collevatti R.G."/>
        </authorList>
    </citation>
    <scope>NUCLEOTIDE SEQUENCE [LARGE SCALE GENOMIC DNA]</scope>
    <source>
        <strain evidence="3">cv. UFG-1</strain>
    </source>
</reference>
<dbReference type="Pfam" id="PF04525">
    <property type="entry name" value="LOR"/>
    <property type="match status" value="1"/>
</dbReference>